<evidence type="ECO:0000256" key="2">
    <source>
        <dbReference type="ARBA" id="ARBA00022801"/>
    </source>
</evidence>
<dbReference type="Pfam" id="PF00232">
    <property type="entry name" value="Glyco_hydro_1"/>
    <property type="match status" value="1"/>
</dbReference>
<dbReference type="GO" id="GO:0008422">
    <property type="term" value="F:beta-glucosidase activity"/>
    <property type="evidence" value="ECO:0007669"/>
    <property type="project" value="UniProtKB-ARBA"/>
</dbReference>
<name>A0ABC8RFA6_9AQUA</name>
<evidence type="ECO:0000313" key="7">
    <source>
        <dbReference type="Proteomes" id="UP001642360"/>
    </source>
</evidence>
<keyword evidence="7" id="KW-1185">Reference proteome</keyword>
<evidence type="ECO:0000256" key="1">
    <source>
        <dbReference type="ARBA" id="ARBA00010838"/>
    </source>
</evidence>
<dbReference type="Gene3D" id="3.20.20.80">
    <property type="entry name" value="Glycosidases"/>
    <property type="match status" value="1"/>
</dbReference>
<dbReference type="AlphaFoldDB" id="A0ABC8RFA6"/>
<comment type="similarity">
    <text evidence="1 4">Belongs to the glycosyl hydrolase 1 family.</text>
</comment>
<keyword evidence="2" id="KW-0378">Hydrolase</keyword>
<dbReference type="InterPro" id="IPR001360">
    <property type="entry name" value="Glyco_hydro_1"/>
</dbReference>
<dbReference type="InterPro" id="IPR033132">
    <property type="entry name" value="GH_1_N_CS"/>
</dbReference>
<dbReference type="PROSITE" id="PS00653">
    <property type="entry name" value="GLYCOSYL_HYDROL_F1_2"/>
    <property type="match status" value="1"/>
</dbReference>
<dbReference type="Proteomes" id="UP001642360">
    <property type="component" value="Unassembled WGS sequence"/>
</dbReference>
<accession>A0ABC8RFA6</accession>
<sequence>MENQGQDNYTAPAEISMPLEMESQGQGDPIGVVTSMALEMLMSDHITCEKNVSGGMQKPSGRKFPKDFVFGTATSAYQIEGAAKDHLSGILSRRDILVKDGSNGYVAADSYHLFKEDAKIMKKIGLKAYRFSISWSRMLPNGKLSGGVNKEGIKYYNNLIDELLANGIEPFVTLFHCDLPQSLQDEYGGFISAEIVVDFCNYAELCFWEFGDRVKHWITLNEPVIYSMFGYALGTFPPGRGHSSPENVKLALTSR</sequence>
<proteinExistence type="inferred from homology"/>
<comment type="caution">
    <text evidence="6">The sequence shown here is derived from an EMBL/GenBank/DDBJ whole genome shotgun (WGS) entry which is preliminary data.</text>
</comment>
<gene>
    <name evidence="6" type="ORF">ILEXP_LOCUS11136</name>
</gene>
<dbReference type="PANTHER" id="PTHR10353:SF137">
    <property type="entry name" value="MYROSINASE 3-RELATED"/>
    <property type="match status" value="1"/>
</dbReference>
<dbReference type="InterPro" id="IPR017853">
    <property type="entry name" value="GH"/>
</dbReference>
<reference evidence="6 7" key="1">
    <citation type="submission" date="2024-02" db="EMBL/GenBank/DDBJ databases">
        <authorList>
            <person name="Vignale AGUSTIN F."/>
            <person name="Sosa J E."/>
            <person name="Modenutti C."/>
        </authorList>
    </citation>
    <scope>NUCLEOTIDE SEQUENCE [LARGE SCALE GENOMIC DNA]</scope>
</reference>
<keyword evidence="3" id="KW-0326">Glycosidase</keyword>
<evidence type="ECO:0000256" key="4">
    <source>
        <dbReference type="RuleBase" id="RU003690"/>
    </source>
</evidence>
<dbReference type="EMBL" id="CAUOFW020001302">
    <property type="protein sequence ID" value="CAK9143423.1"/>
    <property type="molecule type" value="Genomic_DNA"/>
</dbReference>
<evidence type="ECO:0000313" key="6">
    <source>
        <dbReference type="EMBL" id="CAK9143423.1"/>
    </source>
</evidence>
<protein>
    <submittedName>
        <fullName evidence="6">Uncharacterized protein</fullName>
    </submittedName>
</protein>
<dbReference type="SUPFAM" id="SSF51445">
    <property type="entry name" value="(Trans)glycosidases"/>
    <property type="match status" value="1"/>
</dbReference>
<feature type="region of interest" description="Disordered" evidence="5">
    <location>
        <begin position="1"/>
        <end position="26"/>
    </location>
</feature>
<dbReference type="PANTHER" id="PTHR10353">
    <property type="entry name" value="GLYCOSYL HYDROLASE"/>
    <property type="match status" value="1"/>
</dbReference>
<evidence type="ECO:0000256" key="3">
    <source>
        <dbReference type="ARBA" id="ARBA00023295"/>
    </source>
</evidence>
<evidence type="ECO:0000256" key="5">
    <source>
        <dbReference type="SAM" id="MobiDB-lite"/>
    </source>
</evidence>
<organism evidence="6 7">
    <name type="scientific">Ilex paraguariensis</name>
    <name type="common">yerba mate</name>
    <dbReference type="NCBI Taxonomy" id="185542"/>
    <lineage>
        <taxon>Eukaryota</taxon>
        <taxon>Viridiplantae</taxon>
        <taxon>Streptophyta</taxon>
        <taxon>Embryophyta</taxon>
        <taxon>Tracheophyta</taxon>
        <taxon>Spermatophyta</taxon>
        <taxon>Magnoliopsida</taxon>
        <taxon>eudicotyledons</taxon>
        <taxon>Gunneridae</taxon>
        <taxon>Pentapetalae</taxon>
        <taxon>asterids</taxon>
        <taxon>campanulids</taxon>
        <taxon>Aquifoliales</taxon>
        <taxon>Aquifoliaceae</taxon>
        <taxon>Ilex</taxon>
    </lineage>
</organism>